<evidence type="ECO:0000259" key="3">
    <source>
        <dbReference type="PROSITE" id="PS50011"/>
    </source>
</evidence>
<dbReference type="SUPFAM" id="SSF56112">
    <property type="entry name" value="Protein kinase-like (PK-like)"/>
    <property type="match status" value="1"/>
</dbReference>
<accession>A0A485LLU1</accession>
<dbReference type="GO" id="GO:0005524">
    <property type="term" value="F:ATP binding"/>
    <property type="evidence" value="ECO:0007669"/>
    <property type="project" value="InterPro"/>
</dbReference>
<dbReference type="EMBL" id="CAADRA010007249">
    <property type="protein sequence ID" value="VFT99685.1"/>
    <property type="molecule type" value="Genomic_DNA"/>
</dbReference>
<feature type="transmembrane region" description="Helical" evidence="2">
    <location>
        <begin position="40"/>
        <end position="65"/>
    </location>
</feature>
<name>A0A485LLU1_9STRA</name>
<keyword evidence="2" id="KW-0812">Transmembrane</keyword>
<dbReference type="Proteomes" id="UP000332933">
    <property type="component" value="Unassembled WGS sequence"/>
</dbReference>
<dbReference type="Pfam" id="PF07714">
    <property type="entry name" value="PK_Tyr_Ser-Thr"/>
    <property type="match status" value="1"/>
</dbReference>
<evidence type="ECO:0000313" key="6">
    <source>
        <dbReference type="Proteomes" id="UP000332933"/>
    </source>
</evidence>
<dbReference type="Gene3D" id="1.10.510.10">
    <property type="entry name" value="Transferase(Phosphotransferase) domain 1"/>
    <property type="match status" value="1"/>
</dbReference>
<dbReference type="PROSITE" id="PS50011">
    <property type="entry name" value="PROTEIN_KINASE_DOM"/>
    <property type="match status" value="1"/>
</dbReference>
<dbReference type="OrthoDB" id="48004at2759"/>
<dbReference type="AlphaFoldDB" id="A0A485LLU1"/>
<dbReference type="PANTHER" id="PTHR44329">
    <property type="entry name" value="SERINE/THREONINE-PROTEIN KINASE TNNI3K-RELATED"/>
    <property type="match status" value="1"/>
</dbReference>
<dbReference type="PANTHER" id="PTHR44329:SF214">
    <property type="entry name" value="PROTEIN KINASE DOMAIN-CONTAINING PROTEIN"/>
    <property type="match status" value="1"/>
</dbReference>
<dbReference type="EMBL" id="VJMH01007223">
    <property type="protein sequence ID" value="KAF0685008.1"/>
    <property type="molecule type" value="Genomic_DNA"/>
</dbReference>
<evidence type="ECO:0000256" key="2">
    <source>
        <dbReference type="SAM" id="Phobius"/>
    </source>
</evidence>
<reference evidence="4" key="2">
    <citation type="submission" date="2019-06" db="EMBL/GenBank/DDBJ databases">
        <title>Genomics analysis of Aphanomyces spp. identifies a new class of oomycete effector associated with host adaptation.</title>
        <authorList>
            <person name="Gaulin E."/>
        </authorList>
    </citation>
    <scope>NUCLEOTIDE SEQUENCE</scope>
    <source>
        <strain evidence="4">CBS 578.67</strain>
    </source>
</reference>
<proteinExistence type="predicted"/>
<keyword evidence="6" id="KW-1185">Reference proteome</keyword>
<evidence type="ECO:0000313" key="4">
    <source>
        <dbReference type="EMBL" id="KAF0685008.1"/>
    </source>
</evidence>
<protein>
    <submittedName>
        <fullName evidence="5">Aste57867_23037 protein</fullName>
    </submittedName>
</protein>
<dbReference type="GO" id="GO:0004674">
    <property type="term" value="F:protein serine/threonine kinase activity"/>
    <property type="evidence" value="ECO:0007669"/>
    <property type="project" value="TreeGrafter"/>
</dbReference>
<keyword evidence="2" id="KW-0472">Membrane</keyword>
<dbReference type="InterPro" id="IPR001245">
    <property type="entry name" value="Ser-Thr/Tyr_kinase_cat_dom"/>
</dbReference>
<keyword evidence="2" id="KW-1133">Transmembrane helix</keyword>
<dbReference type="InterPro" id="IPR000719">
    <property type="entry name" value="Prot_kinase_dom"/>
</dbReference>
<dbReference type="InterPro" id="IPR011009">
    <property type="entry name" value="Kinase-like_dom_sf"/>
</dbReference>
<feature type="domain" description="Protein kinase" evidence="3">
    <location>
        <begin position="135"/>
        <end position="389"/>
    </location>
</feature>
<feature type="region of interest" description="Disordered" evidence="1">
    <location>
        <begin position="72"/>
        <end position="100"/>
    </location>
</feature>
<evidence type="ECO:0000313" key="5">
    <source>
        <dbReference type="EMBL" id="VFT99685.1"/>
    </source>
</evidence>
<evidence type="ECO:0000256" key="1">
    <source>
        <dbReference type="SAM" id="MobiDB-lite"/>
    </source>
</evidence>
<gene>
    <name evidence="5" type="primary">Aste57867_23037</name>
    <name evidence="4" type="ORF">As57867_022966</name>
    <name evidence="5" type="ORF">ASTE57867_23037</name>
</gene>
<sequence>MEPASHTTTLHSMRLTTFVDDDSEARRLSSSSSSGPSSSYYGMTLWVFVGLGGLILVVGAAIGYYRYRSGHRDASGGATNDDDDDDDDASSSKVAPHRASGEVALNPVSLDDIDLTASLESLEPHRFDARDMRDLSLLRKLVLSRVTEIWLATYRNERVAVKMLQKNLFSREMHLVPFVDAIERLVVLNSPHIVTVLGCAWTRPPTLMCVMELMDGGALAGVLAHSSPTKLAWSDKYAHVRSIVEGLFYLDSVGVVHGNLTSHHVLLDETKHAKLIGIVGGDSASMARRSVAWTAPEVLAGQSPTSAADIYSFGVLLTELDTHRLPYADAIVDGHALDDANLSLQIVTGMLSLPLTDTCPAWVADVATKCLNHVVHERPSAKDLRDAIVANLVNVTEE</sequence>
<reference evidence="5 6" key="1">
    <citation type="submission" date="2019-03" db="EMBL/GenBank/DDBJ databases">
        <authorList>
            <person name="Gaulin E."/>
            <person name="Dumas B."/>
        </authorList>
    </citation>
    <scope>NUCLEOTIDE SEQUENCE [LARGE SCALE GENOMIC DNA]</scope>
    <source>
        <strain evidence="5">CBS 568.67</strain>
    </source>
</reference>
<organism evidence="5 6">
    <name type="scientific">Aphanomyces stellatus</name>
    <dbReference type="NCBI Taxonomy" id="120398"/>
    <lineage>
        <taxon>Eukaryota</taxon>
        <taxon>Sar</taxon>
        <taxon>Stramenopiles</taxon>
        <taxon>Oomycota</taxon>
        <taxon>Saprolegniomycetes</taxon>
        <taxon>Saprolegniales</taxon>
        <taxon>Verrucalvaceae</taxon>
        <taxon>Aphanomyces</taxon>
    </lineage>
</organism>
<feature type="compositionally biased region" description="Acidic residues" evidence="1">
    <location>
        <begin position="80"/>
        <end position="89"/>
    </location>
</feature>
<dbReference type="InterPro" id="IPR051681">
    <property type="entry name" value="Ser/Thr_Kinases-Pseudokinases"/>
</dbReference>